<dbReference type="OrthoDB" id="1270309at2"/>
<gene>
    <name evidence="1" type="ORF">CQ022_05315</name>
    <name evidence="2" type="ORF">CQ033_07670</name>
</gene>
<evidence type="ECO:0008006" key="5">
    <source>
        <dbReference type="Google" id="ProtNLM"/>
    </source>
</evidence>
<evidence type="ECO:0000313" key="3">
    <source>
        <dbReference type="Proteomes" id="UP000238325"/>
    </source>
</evidence>
<dbReference type="EMBL" id="PCPH01000002">
    <property type="protein sequence ID" value="PRB90599.1"/>
    <property type="molecule type" value="Genomic_DNA"/>
</dbReference>
<dbReference type="AlphaFoldDB" id="A0A2S9CYS7"/>
<name>A0A2S9CYS7_CHRCI</name>
<dbReference type="Proteomes" id="UP000238534">
    <property type="component" value="Unassembled WGS sequence"/>
</dbReference>
<proteinExistence type="predicted"/>
<dbReference type="RefSeq" id="WP_105682014.1">
    <property type="nucleotide sequence ID" value="NZ_JBBGZD010000001.1"/>
</dbReference>
<dbReference type="Proteomes" id="UP000238325">
    <property type="component" value="Unassembled WGS sequence"/>
</dbReference>
<organism evidence="1 4">
    <name type="scientific">Chryseobacterium culicis</name>
    <dbReference type="NCBI Taxonomy" id="680127"/>
    <lineage>
        <taxon>Bacteria</taxon>
        <taxon>Pseudomonadati</taxon>
        <taxon>Bacteroidota</taxon>
        <taxon>Flavobacteriia</taxon>
        <taxon>Flavobacteriales</taxon>
        <taxon>Weeksellaceae</taxon>
        <taxon>Chryseobacterium group</taxon>
        <taxon>Chryseobacterium</taxon>
    </lineage>
</organism>
<comment type="caution">
    <text evidence="1">The sequence shown here is derived from an EMBL/GenBank/DDBJ whole genome shotgun (WGS) entry which is preliminary data.</text>
</comment>
<reference evidence="3 4" key="1">
    <citation type="submission" date="2017-09" db="EMBL/GenBank/DDBJ databases">
        <title>Genomic, metabolic, and phenotypic characteristics of bacterial isolates from the natural microbiome of the model nematode Caenorhabditis elegans.</title>
        <authorList>
            <person name="Zimmermann J."/>
            <person name="Obeng N."/>
            <person name="Yang W."/>
            <person name="Obeng O."/>
            <person name="Kissoyan K."/>
            <person name="Pees B."/>
            <person name="Dirksen P."/>
            <person name="Hoppner M."/>
            <person name="Franke A."/>
            <person name="Rosenstiel P."/>
            <person name="Leippe M."/>
            <person name="Dierking K."/>
            <person name="Kaleta C."/>
            <person name="Schulenburg H."/>
        </authorList>
    </citation>
    <scope>NUCLEOTIDE SEQUENCE [LARGE SCALE GENOMIC DNA]</scope>
    <source>
        <strain evidence="1 4">MYb25</strain>
        <strain evidence="2 3">MYb44</strain>
    </source>
</reference>
<dbReference type="EMBL" id="PCPP01000001">
    <property type="protein sequence ID" value="PRB85677.1"/>
    <property type="molecule type" value="Genomic_DNA"/>
</dbReference>
<dbReference type="InterPro" id="IPR010133">
    <property type="entry name" value="Bacteriocin_signal_seq"/>
</dbReference>
<dbReference type="NCBIfam" id="TIGR01847">
    <property type="entry name" value="bacteriocin_sig"/>
    <property type="match status" value="1"/>
</dbReference>
<sequence>MKKQHLNNGKKLNKKELKTIQGGVMICSHQGVCAQIHPSCYEPKCRTGEAELRCTDIVGNCVMISLSCMEPKCRFETGIPL</sequence>
<accession>A0A2S9CYS7</accession>
<protein>
    <recommendedName>
        <fullName evidence="5">Bacteriocin-type signal sequence-containing protein</fullName>
    </recommendedName>
</protein>
<evidence type="ECO:0000313" key="1">
    <source>
        <dbReference type="EMBL" id="PRB85677.1"/>
    </source>
</evidence>
<evidence type="ECO:0000313" key="2">
    <source>
        <dbReference type="EMBL" id="PRB90599.1"/>
    </source>
</evidence>
<keyword evidence="3" id="KW-1185">Reference proteome</keyword>
<evidence type="ECO:0000313" key="4">
    <source>
        <dbReference type="Proteomes" id="UP000238534"/>
    </source>
</evidence>